<name>A0A1T5IPF3_9GAMM</name>
<feature type="chain" id="PRO_5012572291" description="DUF3011 domain-containing protein" evidence="1">
    <location>
        <begin position="23"/>
        <end position="259"/>
    </location>
</feature>
<evidence type="ECO:0000313" key="2">
    <source>
        <dbReference type="EMBL" id="SKC41005.1"/>
    </source>
</evidence>
<protein>
    <recommendedName>
        <fullName evidence="4">DUF3011 domain-containing protein</fullName>
    </recommendedName>
</protein>
<organism evidence="2 3">
    <name type="scientific">Pseudoxanthomonas indica</name>
    <dbReference type="NCBI Taxonomy" id="428993"/>
    <lineage>
        <taxon>Bacteria</taxon>
        <taxon>Pseudomonadati</taxon>
        <taxon>Pseudomonadota</taxon>
        <taxon>Gammaproteobacteria</taxon>
        <taxon>Lysobacterales</taxon>
        <taxon>Lysobacteraceae</taxon>
        <taxon>Pseudoxanthomonas</taxon>
    </lineage>
</organism>
<feature type="signal peptide" evidence="1">
    <location>
        <begin position="1"/>
        <end position="22"/>
    </location>
</feature>
<dbReference type="EMBL" id="FUZV01000001">
    <property type="protein sequence ID" value="SKC41005.1"/>
    <property type="molecule type" value="Genomic_DNA"/>
</dbReference>
<keyword evidence="3" id="KW-1185">Reference proteome</keyword>
<sequence>MRRRIILMSAFVLSVLATQAQAAPQEARYGNGYGNGYGQTLRCESNDNKFRHCPADTRGGVELTRGLSKTWCTEGQNWGWDRNGVWVSGGCRAEFRVYGRGNGNGNGNGGGWGNSSQIIRCDSNDNRYKACAIPRGSQVRFNHQVSKSRCTEGYSWGRERDQVWVSRGCRAEFEVRGGWAGGGNGGYPGHGGGYPGNSGQVVRCDSNDNRTRRCDANIRRGADLQRQVSKNACVQGRTWGWDRGGIWVSGGCRGEFRVW</sequence>
<reference evidence="2 3" key="1">
    <citation type="submission" date="2017-02" db="EMBL/GenBank/DDBJ databases">
        <authorList>
            <person name="Peterson S.W."/>
        </authorList>
    </citation>
    <scope>NUCLEOTIDE SEQUENCE [LARGE SCALE GENOMIC DNA]</scope>
    <source>
        <strain evidence="2 3">P15</strain>
    </source>
</reference>
<dbReference type="STRING" id="428993.SAMN06296058_0131"/>
<dbReference type="Proteomes" id="UP000190341">
    <property type="component" value="Unassembled WGS sequence"/>
</dbReference>
<dbReference type="InterPro" id="IPR021381">
    <property type="entry name" value="DUF3011"/>
</dbReference>
<evidence type="ECO:0000256" key="1">
    <source>
        <dbReference type="SAM" id="SignalP"/>
    </source>
</evidence>
<evidence type="ECO:0008006" key="4">
    <source>
        <dbReference type="Google" id="ProtNLM"/>
    </source>
</evidence>
<dbReference type="RefSeq" id="WP_079722575.1">
    <property type="nucleotide sequence ID" value="NZ_BMCL01000003.1"/>
</dbReference>
<keyword evidence="1" id="KW-0732">Signal</keyword>
<dbReference type="AlphaFoldDB" id="A0A1T5IPF3"/>
<dbReference type="OrthoDB" id="6052310at2"/>
<gene>
    <name evidence="2" type="ORF">SAMN06296058_0131</name>
</gene>
<accession>A0A1T5IPF3</accession>
<dbReference type="Pfam" id="PF11218">
    <property type="entry name" value="DUF3011"/>
    <property type="match status" value="1"/>
</dbReference>
<evidence type="ECO:0000313" key="3">
    <source>
        <dbReference type="Proteomes" id="UP000190341"/>
    </source>
</evidence>
<proteinExistence type="predicted"/>